<name>A0A0D2P987_HYPSF</name>
<gene>
    <name evidence="1" type="ORF">HYPSUDRAFT_157785</name>
</gene>
<evidence type="ECO:0000313" key="2">
    <source>
        <dbReference type="Proteomes" id="UP000054270"/>
    </source>
</evidence>
<reference evidence="2" key="1">
    <citation type="submission" date="2014-04" db="EMBL/GenBank/DDBJ databases">
        <title>Evolutionary Origins and Diversification of the Mycorrhizal Mutualists.</title>
        <authorList>
            <consortium name="DOE Joint Genome Institute"/>
            <consortium name="Mycorrhizal Genomics Consortium"/>
            <person name="Kohler A."/>
            <person name="Kuo A."/>
            <person name="Nagy L.G."/>
            <person name="Floudas D."/>
            <person name="Copeland A."/>
            <person name="Barry K.W."/>
            <person name="Cichocki N."/>
            <person name="Veneault-Fourrey C."/>
            <person name="LaButti K."/>
            <person name="Lindquist E.A."/>
            <person name="Lipzen A."/>
            <person name="Lundell T."/>
            <person name="Morin E."/>
            <person name="Murat C."/>
            <person name="Riley R."/>
            <person name="Ohm R."/>
            <person name="Sun H."/>
            <person name="Tunlid A."/>
            <person name="Henrissat B."/>
            <person name="Grigoriev I.V."/>
            <person name="Hibbett D.S."/>
            <person name="Martin F."/>
        </authorList>
    </citation>
    <scope>NUCLEOTIDE SEQUENCE [LARGE SCALE GENOMIC DNA]</scope>
    <source>
        <strain evidence="2">FD-334 SS-4</strain>
    </source>
</reference>
<dbReference type="AlphaFoldDB" id="A0A0D2P987"/>
<dbReference type="OMA" id="EHAAVAH"/>
<evidence type="ECO:0008006" key="3">
    <source>
        <dbReference type="Google" id="ProtNLM"/>
    </source>
</evidence>
<keyword evidence="2" id="KW-1185">Reference proteome</keyword>
<dbReference type="OrthoDB" id="5541797at2759"/>
<accession>A0A0D2P987</accession>
<dbReference type="EMBL" id="KN817524">
    <property type="protein sequence ID" value="KJA27499.1"/>
    <property type="molecule type" value="Genomic_DNA"/>
</dbReference>
<protein>
    <recommendedName>
        <fullName evidence="3">RRM domain-containing protein</fullName>
    </recommendedName>
</protein>
<evidence type="ECO:0000313" key="1">
    <source>
        <dbReference type="EMBL" id="KJA27499.1"/>
    </source>
</evidence>
<dbReference type="Proteomes" id="UP000054270">
    <property type="component" value="Unassembled WGS sequence"/>
</dbReference>
<proteinExistence type="predicted"/>
<sequence>MNRSVRATKDVLRDATHIMLRGVPTATTAGDLKRALLQADVKGVAGVELYYKHFRPTGKAILTLTLPDYARDAVHRLEKGTILGVTLKAEPIEVPQKLRINPATHWQLEAGGDGPSAGVSPGRSVALYGLPGKSSIEDVQSLVKEFKLAKVKGHPPIQTVPLPEKKFSMISRFCIHLESESEAQRLVRTLHMTPYRSQDGAPTLKAEIIY</sequence>
<organism evidence="1 2">
    <name type="scientific">Hypholoma sublateritium (strain FD-334 SS-4)</name>
    <dbReference type="NCBI Taxonomy" id="945553"/>
    <lineage>
        <taxon>Eukaryota</taxon>
        <taxon>Fungi</taxon>
        <taxon>Dikarya</taxon>
        <taxon>Basidiomycota</taxon>
        <taxon>Agaricomycotina</taxon>
        <taxon>Agaricomycetes</taxon>
        <taxon>Agaricomycetidae</taxon>
        <taxon>Agaricales</taxon>
        <taxon>Agaricineae</taxon>
        <taxon>Strophariaceae</taxon>
        <taxon>Hypholoma</taxon>
    </lineage>
</organism>